<reference evidence="2 3" key="1">
    <citation type="submission" date="2018-05" db="EMBL/GenBank/DDBJ databases">
        <title>The Hungate 1000. A catalogue of reference genomes from the rumen microbiome.</title>
        <authorList>
            <person name="Kelly W."/>
        </authorList>
    </citation>
    <scope>NUCLEOTIDE SEQUENCE [LARGE SCALE GENOMIC DNA]</scope>
    <source>
        <strain evidence="2 3">SAb67</strain>
    </source>
</reference>
<feature type="domain" description="MobA/VirD2-like nuclease" evidence="1">
    <location>
        <begin position="32"/>
        <end position="142"/>
    </location>
</feature>
<evidence type="ECO:0000313" key="3">
    <source>
        <dbReference type="Proteomes" id="UP000245720"/>
    </source>
</evidence>
<dbReference type="Pfam" id="PF03432">
    <property type="entry name" value="Relaxase"/>
    <property type="match status" value="1"/>
</dbReference>
<protein>
    <submittedName>
        <fullName evidence="2">Relaxase/mobilization nuclease-like protein</fullName>
    </submittedName>
</protein>
<proteinExistence type="predicted"/>
<dbReference type="RefSeq" id="WP_109726708.1">
    <property type="nucleotide sequence ID" value="NZ_QGDI01000007.1"/>
</dbReference>
<evidence type="ECO:0000313" key="2">
    <source>
        <dbReference type="EMBL" id="PWJ12249.1"/>
    </source>
</evidence>
<organism evidence="2 3">
    <name type="scientific">Ruminococcus flavefaciens</name>
    <dbReference type="NCBI Taxonomy" id="1265"/>
    <lineage>
        <taxon>Bacteria</taxon>
        <taxon>Bacillati</taxon>
        <taxon>Bacillota</taxon>
        <taxon>Clostridia</taxon>
        <taxon>Eubacteriales</taxon>
        <taxon>Oscillospiraceae</taxon>
        <taxon>Ruminococcus</taxon>
    </lineage>
</organism>
<gene>
    <name evidence="2" type="ORF">IE37_01939</name>
</gene>
<name>A0A315XZE1_RUMFL</name>
<dbReference type="Proteomes" id="UP000245720">
    <property type="component" value="Unassembled WGS sequence"/>
</dbReference>
<accession>A0A315XZE1</accession>
<dbReference type="EMBL" id="QGDI01000007">
    <property type="protein sequence ID" value="PWJ12249.1"/>
    <property type="molecule type" value="Genomic_DNA"/>
</dbReference>
<comment type="caution">
    <text evidence="2">The sequence shown here is derived from an EMBL/GenBank/DDBJ whole genome shotgun (WGS) entry which is preliminary data.</text>
</comment>
<evidence type="ECO:0000259" key="1">
    <source>
        <dbReference type="Pfam" id="PF03432"/>
    </source>
</evidence>
<dbReference type="AlphaFoldDB" id="A0A315XZE1"/>
<dbReference type="OrthoDB" id="1821488at2"/>
<dbReference type="InterPro" id="IPR005094">
    <property type="entry name" value="Endonuclease_MobA/VirD2"/>
</dbReference>
<sequence>METFKVIYHTLGDDECLKHVVNYPIGKDQVLKEGFGVNPNDSLEAMQQFKKVSEYWGNQDKTPCFHYMTSFTEETAPTAEKAMELTKEIFKDISESHLTAMGTHYKVRDGGIYHSHTVTSPTNINDGSMLYGDYKTNYALAQRVADVTGQPTKLVIYKENGEEKECPMIFVPRDIEE</sequence>